<proteinExistence type="inferred from homology"/>
<gene>
    <name evidence="13" type="ORF">BLNAU_10311</name>
</gene>
<evidence type="ECO:0000256" key="5">
    <source>
        <dbReference type="ARBA" id="ARBA00022741"/>
    </source>
</evidence>
<keyword evidence="6" id="KW-0256">Endoplasmic reticulum</keyword>
<comment type="similarity">
    <text evidence="2">Belongs to the SRP receptor beta subunit family.</text>
</comment>
<dbReference type="Proteomes" id="UP001281761">
    <property type="component" value="Unassembled WGS sequence"/>
</dbReference>
<evidence type="ECO:0000256" key="1">
    <source>
        <dbReference type="ARBA" id="ARBA00004389"/>
    </source>
</evidence>
<keyword evidence="9 12" id="KW-0472">Membrane</keyword>
<evidence type="ECO:0000256" key="8">
    <source>
        <dbReference type="ARBA" id="ARBA00023134"/>
    </source>
</evidence>
<evidence type="ECO:0000256" key="6">
    <source>
        <dbReference type="ARBA" id="ARBA00022824"/>
    </source>
</evidence>
<organism evidence="13 14">
    <name type="scientific">Blattamonas nauphoetae</name>
    <dbReference type="NCBI Taxonomy" id="2049346"/>
    <lineage>
        <taxon>Eukaryota</taxon>
        <taxon>Metamonada</taxon>
        <taxon>Preaxostyla</taxon>
        <taxon>Oxymonadida</taxon>
        <taxon>Blattamonas</taxon>
    </lineage>
</organism>
<dbReference type="Gene3D" id="3.40.50.300">
    <property type="entry name" value="P-loop containing nucleotide triphosphate hydrolases"/>
    <property type="match status" value="1"/>
</dbReference>
<evidence type="ECO:0000256" key="7">
    <source>
        <dbReference type="ARBA" id="ARBA00022989"/>
    </source>
</evidence>
<evidence type="ECO:0000256" key="10">
    <source>
        <dbReference type="ARBA" id="ARBA00023170"/>
    </source>
</evidence>
<dbReference type="SUPFAM" id="SSF52540">
    <property type="entry name" value="P-loop containing nucleoside triphosphate hydrolases"/>
    <property type="match status" value="1"/>
</dbReference>
<evidence type="ECO:0000256" key="3">
    <source>
        <dbReference type="ARBA" id="ARBA00020256"/>
    </source>
</evidence>
<dbReference type="InterPro" id="IPR027417">
    <property type="entry name" value="P-loop_NTPase"/>
</dbReference>
<sequence>MEPLKESLESTISQINETANATSEISDVLDTVAETLNNTIGDSIDGTAKSSGLPIWAIILIVVGVILFIVLIIAIANCCIGPEKIPKIALVGLKDSGKTALFNRLRSGDFQTEGNSTQVTEETFVFHKDKIDFGANKMKTVLDFPGDEAKRSQLYNHKHFADLDLIVFVIDSTTFESSVRDVARFIYFIITHTVVRKNSIPIVIAFSKIEALESFNGSFYTLPQLRREYQAVDQAEKEKNKVDESKMTKKELKEHQKLKKKEEKDRKREEEEFKEKMEQRLRDHETIIDMDLKILELEQEIDDIGRAHMRHNPNDQDVAELFNTVFDFKKLRNKLILTEFSSKTNDIALLLRDIHTQLDDES</sequence>
<evidence type="ECO:0000256" key="12">
    <source>
        <dbReference type="SAM" id="Phobius"/>
    </source>
</evidence>
<keyword evidence="14" id="KW-1185">Reference proteome</keyword>
<keyword evidence="8" id="KW-0342">GTP-binding</keyword>
<dbReference type="InterPro" id="IPR019009">
    <property type="entry name" value="SRP_receptor_beta_su"/>
</dbReference>
<evidence type="ECO:0000313" key="14">
    <source>
        <dbReference type="Proteomes" id="UP001281761"/>
    </source>
</evidence>
<reference evidence="13 14" key="1">
    <citation type="journal article" date="2022" name="bioRxiv">
        <title>Genomics of Preaxostyla Flagellates Illuminates Evolutionary Transitions and the Path Towards Mitochondrial Loss.</title>
        <authorList>
            <person name="Novak L.V.F."/>
            <person name="Treitli S.C."/>
            <person name="Pyrih J."/>
            <person name="Halakuc P."/>
            <person name="Pipaliya S.V."/>
            <person name="Vacek V."/>
            <person name="Brzon O."/>
            <person name="Soukal P."/>
            <person name="Eme L."/>
            <person name="Dacks J.B."/>
            <person name="Karnkowska A."/>
            <person name="Elias M."/>
            <person name="Hampl V."/>
        </authorList>
    </citation>
    <scope>NUCLEOTIDE SEQUENCE [LARGE SCALE GENOMIC DNA]</scope>
    <source>
        <strain evidence="13">NAU3</strain>
        <tissue evidence="13">Gut</tissue>
    </source>
</reference>
<evidence type="ECO:0000256" key="11">
    <source>
        <dbReference type="SAM" id="MobiDB-lite"/>
    </source>
</evidence>
<evidence type="ECO:0000256" key="9">
    <source>
        <dbReference type="ARBA" id="ARBA00023136"/>
    </source>
</evidence>
<protein>
    <recommendedName>
        <fullName evidence="3">Signal recognition particle receptor subunit beta</fullName>
    </recommendedName>
</protein>
<evidence type="ECO:0000313" key="13">
    <source>
        <dbReference type="EMBL" id="KAK2954656.1"/>
    </source>
</evidence>
<dbReference type="EMBL" id="JARBJD010000075">
    <property type="protein sequence ID" value="KAK2954656.1"/>
    <property type="molecule type" value="Genomic_DNA"/>
</dbReference>
<comment type="subcellular location">
    <subcellularLocation>
        <location evidence="1">Endoplasmic reticulum membrane</location>
        <topology evidence="1">Single-pass membrane protein</topology>
    </subcellularLocation>
</comment>
<evidence type="ECO:0000256" key="4">
    <source>
        <dbReference type="ARBA" id="ARBA00022692"/>
    </source>
</evidence>
<comment type="caution">
    <text evidence="13">The sequence shown here is derived from an EMBL/GenBank/DDBJ whole genome shotgun (WGS) entry which is preliminary data.</text>
</comment>
<keyword evidence="7 12" id="KW-1133">Transmembrane helix</keyword>
<feature type="region of interest" description="Disordered" evidence="11">
    <location>
        <begin position="236"/>
        <end position="276"/>
    </location>
</feature>
<name>A0ABQ9XT52_9EUKA</name>
<keyword evidence="5" id="KW-0547">Nucleotide-binding</keyword>
<keyword evidence="4 12" id="KW-0812">Transmembrane</keyword>
<accession>A0ABQ9XT52</accession>
<feature type="transmembrane region" description="Helical" evidence="12">
    <location>
        <begin position="55"/>
        <end position="80"/>
    </location>
</feature>
<dbReference type="Pfam" id="PF09439">
    <property type="entry name" value="SRPRB"/>
    <property type="match status" value="1"/>
</dbReference>
<evidence type="ECO:0000256" key="2">
    <source>
        <dbReference type="ARBA" id="ARBA00005619"/>
    </source>
</evidence>
<keyword evidence="10 13" id="KW-0675">Receptor</keyword>